<feature type="signal peptide" evidence="1">
    <location>
        <begin position="1"/>
        <end position="19"/>
    </location>
</feature>
<name>A0A1M4TKV2_9FLAO</name>
<dbReference type="RefSeq" id="WP_072952815.1">
    <property type="nucleotide sequence ID" value="NZ_FQUT01000001.1"/>
</dbReference>
<proteinExistence type="predicted"/>
<reference evidence="3" key="1">
    <citation type="submission" date="2016-11" db="EMBL/GenBank/DDBJ databases">
        <authorList>
            <person name="Varghese N."/>
            <person name="Submissions S."/>
        </authorList>
    </citation>
    <scope>NUCLEOTIDE SEQUENCE [LARGE SCALE GENOMIC DNA]</scope>
    <source>
        <strain evidence="3">DSM 27619</strain>
    </source>
</reference>
<evidence type="ECO:0008006" key="4">
    <source>
        <dbReference type="Google" id="ProtNLM"/>
    </source>
</evidence>
<organism evidence="2 3">
    <name type="scientific">Chryseobacterium arachidis</name>
    <dbReference type="NCBI Taxonomy" id="1416778"/>
    <lineage>
        <taxon>Bacteria</taxon>
        <taxon>Pseudomonadati</taxon>
        <taxon>Bacteroidota</taxon>
        <taxon>Flavobacteriia</taxon>
        <taxon>Flavobacteriales</taxon>
        <taxon>Weeksellaceae</taxon>
        <taxon>Chryseobacterium group</taxon>
        <taxon>Chryseobacterium</taxon>
    </lineage>
</organism>
<gene>
    <name evidence="2" type="ORF">SAMN05443633_101262</name>
</gene>
<evidence type="ECO:0000313" key="2">
    <source>
        <dbReference type="EMBL" id="SHE45058.1"/>
    </source>
</evidence>
<keyword evidence="1" id="KW-0732">Signal</keyword>
<dbReference type="Proteomes" id="UP000184518">
    <property type="component" value="Unassembled WGS sequence"/>
</dbReference>
<feature type="chain" id="PRO_5013245669" description="C1q domain-containing protein" evidence="1">
    <location>
        <begin position="20"/>
        <end position="266"/>
    </location>
</feature>
<protein>
    <recommendedName>
        <fullName evidence="4">C1q domain-containing protein</fullName>
    </recommendedName>
</protein>
<sequence length="266" mass="27328">MKKKIILLCSLATFGFSFAQVGVNTTNPQGAFHVDGAKDNNITGTPTAAQQLNDFVVTSTGNVGVGTTAPNAKMEINSGTANTSGLRFTNLTSTTPISSGQTIGVDASGNVVTLPNPTAVGVTTAEVASSSGADFNVNDSSDTVVSGSVQNITIPTGGKAVFINFMLGIDFVEPIAGTGAGYFRAMLFIDGVATNTYLITQEPLSTANPNTGGQQLQYTLSTVKELAAGNHTLDVRMRRTAGNGTLAGAVNVCRPISMSFNASYLN</sequence>
<dbReference type="EMBL" id="FQUT01000001">
    <property type="protein sequence ID" value="SHE45058.1"/>
    <property type="molecule type" value="Genomic_DNA"/>
</dbReference>
<accession>A0A1M4TKV2</accession>
<dbReference type="STRING" id="1416778.SAMN05443633_101262"/>
<dbReference type="AlphaFoldDB" id="A0A1M4TKV2"/>
<keyword evidence="3" id="KW-1185">Reference proteome</keyword>
<dbReference type="OrthoDB" id="1241133at2"/>
<evidence type="ECO:0000313" key="3">
    <source>
        <dbReference type="Proteomes" id="UP000184518"/>
    </source>
</evidence>
<evidence type="ECO:0000256" key="1">
    <source>
        <dbReference type="SAM" id="SignalP"/>
    </source>
</evidence>